<evidence type="ECO:0000313" key="2">
    <source>
        <dbReference type="Proteomes" id="UP000631114"/>
    </source>
</evidence>
<comment type="caution">
    <text evidence="1">The sequence shown here is derived from an EMBL/GenBank/DDBJ whole genome shotgun (WGS) entry which is preliminary data.</text>
</comment>
<evidence type="ECO:0000313" key="1">
    <source>
        <dbReference type="EMBL" id="KAF9599838.1"/>
    </source>
</evidence>
<reference evidence="1 2" key="1">
    <citation type="submission" date="2020-10" db="EMBL/GenBank/DDBJ databases">
        <title>The Coptis chinensis genome and diversification of protoberbering-type alkaloids.</title>
        <authorList>
            <person name="Wang B."/>
            <person name="Shu S."/>
            <person name="Song C."/>
            <person name="Liu Y."/>
        </authorList>
    </citation>
    <scope>NUCLEOTIDE SEQUENCE [LARGE SCALE GENOMIC DNA]</scope>
    <source>
        <strain evidence="1">HL-2020</strain>
        <tissue evidence="1">Leaf</tissue>
    </source>
</reference>
<dbReference type="Proteomes" id="UP000631114">
    <property type="component" value="Unassembled WGS sequence"/>
</dbReference>
<gene>
    <name evidence="1" type="ORF">IFM89_001784</name>
</gene>
<dbReference type="OrthoDB" id="4062651at2759"/>
<protein>
    <submittedName>
        <fullName evidence="1">Uncharacterized protein</fullName>
    </submittedName>
</protein>
<name>A0A835HKP5_9MAGN</name>
<dbReference type="InterPro" id="IPR011009">
    <property type="entry name" value="Kinase-like_dom_sf"/>
</dbReference>
<organism evidence="1 2">
    <name type="scientific">Coptis chinensis</name>
    <dbReference type="NCBI Taxonomy" id="261450"/>
    <lineage>
        <taxon>Eukaryota</taxon>
        <taxon>Viridiplantae</taxon>
        <taxon>Streptophyta</taxon>
        <taxon>Embryophyta</taxon>
        <taxon>Tracheophyta</taxon>
        <taxon>Spermatophyta</taxon>
        <taxon>Magnoliopsida</taxon>
        <taxon>Ranunculales</taxon>
        <taxon>Ranunculaceae</taxon>
        <taxon>Coptidoideae</taxon>
        <taxon>Coptis</taxon>
    </lineage>
</organism>
<dbReference type="AlphaFoldDB" id="A0A835HKP5"/>
<dbReference type="EMBL" id="JADFTS010000006">
    <property type="protein sequence ID" value="KAF9599838.1"/>
    <property type="molecule type" value="Genomic_DNA"/>
</dbReference>
<keyword evidence="2" id="KW-1185">Reference proteome</keyword>
<accession>A0A835HKP5</accession>
<dbReference type="SUPFAM" id="SSF56112">
    <property type="entry name" value="Protein kinase-like (PK-like)"/>
    <property type="match status" value="1"/>
</dbReference>
<proteinExistence type="predicted"/>
<sequence>MDHNLSLKTTRLAGTIGYMAPEYVRTGKAKRENFKRRCTEFDEQQMERLITVDLWCAHPNHNLRPLIKQAIQVLNFEVSVPDLSIKMPALMYNEPESHC</sequence>